<reference evidence="1" key="2">
    <citation type="submission" date="2021-04" db="EMBL/GenBank/DDBJ databases">
        <authorList>
            <person name="Gilroy R."/>
        </authorList>
    </citation>
    <scope>NUCLEOTIDE SEQUENCE</scope>
    <source>
        <strain evidence="1">ChiSxjej3B15-24422</strain>
    </source>
</reference>
<protein>
    <submittedName>
        <fullName evidence="1">Uncharacterized protein</fullName>
    </submittedName>
</protein>
<dbReference type="EMBL" id="DXDD01000171">
    <property type="protein sequence ID" value="HIY61751.1"/>
    <property type="molecule type" value="Genomic_DNA"/>
</dbReference>
<accession>A0A9D2C8Q1</accession>
<sequence length="78" mass="8787">MKKENAAPAAGAQPELELKVRFLNINEGQNQELMERCRSLREYSEFVSRIRKYAAEGTGIEEAVDRTVTECIAEGIRA</sequence>
<organism evidence="1 2">
    <name type="scientific">Candidatus Eisenbergiella pullistercoris</name>
    <dbReference type="NCBI Taxonomy" id="2838555"/>
    <lineage>
        <taxon>Bacteria</taxon>
        <taxon>Bacillati</taxon>
        <taxon>Bacillota</taxon>
        <taxon>Clostridia</taxon>
        <taxon>Lachnospirales</taxon>
        <taxon>Lachnospiraceae</taxon>
        <taxon>Eisenbergiella</taxon>
    </lineage>
</organism>
<name>A0A9D2C8Q1_9FIRM</name>
<dbReference type="Proteomes" id="UP000824007">
    <property type="component" value="Unassembled WGS sequence"/>
</dbReference>
<evidence type="ECO:0000313" key="2">
    <source>
        <dbReference type="Proteomes" id="UP000824007"/>
    </source>
</evidence>
<dbReference type="AlphaFoldDB" id="A0A9D2C8Q1"/>
<comment type="caution">
    <text evidence="1">The sequence shown here is derived from an EMBL/GenBank/DDBJ whole genome shotgun (WGS) entry which is preliminary data.</text>
</comment>
<reference evidence="1" key="1">
    <citation type="journal article" date="2021" name="PeerJ">
        <title>Extensive microbial diversity within the chicken gut microbiome revealed by metagenomics and culture.</title>
        <authorList>
            <person name="Gilroy R."/>
            <person name="Ravi A."/>
            <person name="Getino M."/>
            <person name="Pursley I."/>
            <person name="Horton D.L."/>
            <person name="Alikhan N.F."/>
            <person name="Baker D."/>
            <person name="Gharbi K."/>
            <person name="Hall N."/>
            <person name="Watson M."/>
            <person name="Adriaenssens E.M."/>
            <person name="Foster-Nyarko E."/>
            <person name="Jarju S."/>
            <person name="Secka A."/>
            <person name="Antonio M."/>
            <person name="Oren A."/>
            <person name="Chaudhuri R.R."/>
            <person name="La Ragione R."/>
            <person name="Hildebrand F."/>
            <person name="Pallen M.J."/>
        </authorList>
    </citation>
    <scope>NUCLEOTIDE SEQUENCE</scope>
    <source>
        <strain evidence="1">ChiSxjej3B15-24422</strain>
    </source>
</reference>
<gene>
    <name evidence="1" type="ORF">H9831_13940</name>
</gene>
<proteinExistence type="predicted"/>
<evidence type="ECO:0000313" key="1">
    <source>
        <dbReference type="EMBL" id="HIY61751.1"/>
    </source>
</evidence>